<dbReference type="SUPFAM" id="SSF55681">
    <property type="entry name" value="Class II aaRS and biotin synthetases"/>
    <property type="match status" value="1"/>
</dbReference>
<feature type="binding site" evidence="12">
    <location>
        <begin position="233"/>
        <end position="235"/>
    </location>
    <ligand>
        <name>L-serine</name>
        <dbReference type="ChEBI" id="CHEBI:33384"/>
    </ligand>
</feature>
<keyword evidence="16" id="KW-1185">Reference proteome</keyword>
<dbReference type="Pfam" id="PF02403">
    <property type="entry name" value="Seryl_tRNA_N"/>
    <property type="match status" value="1"/>
</dbReference>
<evidence type="ECO:0000256" key="13">
    <source>
        <dbReference type="SAM" id="Coils"/>
    </source>
</evidence>
<evidence type="ECO:0000313" key="15">
    <source>
        <dbReference type="EMBL" id="APT73324.1"/>
    </source>
</evidence>
<feature type="binding site" evidence="12">
    <location>
        <position position="386"/>
    </location>
    <ligand>
        <name>L-serine</name>
        <dbReference type="ChEBI" id="CHEBI:33384"/>
    </ligand>
</feature>
<dbReference type="CDD" id="cd00770">
    <property type="entry name" value="SerRS_core"/>
    <property type="match status" value="1"/>
</dbReference>
<evidence type="ECO:0000256" key="10">
    <source>
        <dbReference type="ARBA" id="ARBA00047929"/>
    </source>
</evidence>
<dbReference type="HAMAP" id="MF_00176">
    <property type="entry name" value="Ser_tRNA_synth_type1"/>
    <property type="match status" value="1"/>
</dbReference>
<dbReference type="InterPro" id="IPR045864">
    <property type="entry name" value="aa-tRNA-synth_II/BPL/LPL"/>
</dbReference>
<feature type="binding site" evidence="12">
    <location>
        <begin position="351"/>
        <end position="354"/>
    </location>
    <ligand>
        <name>ATP</name>
        <dbReference type="ChEBI" id="CHEBI:30616"/>
    </ligand>
</feature>
<dbReference type="InterPro" id="IPR042103">
    <property type="entry name" value="SerRS_1_N_sf"/>
</dbReference>
<dbReference type="PIRSF" id="PIRSF001529">
    <property type="entry name" value="Ser-tRNA-synth_IIa"/>
    <property type="match status" value="1"/>
</dbReference>
<comment type="function">
    <text evidence="12">Catalyzes the attachment of serine to tRNA(Ser). Is also able to aminoacylate tRNA(Sec) with serine, to form the misacylated tRNA L-seryl-tRNA(Sec), which will be further converted into selenocysteinyl-tRNA(Sec).</text>
</comment>
<dbReference type="InterPro" id="IPR002314">
    <property type="entry name" value="aa-tRNA-synt_IIb"/>
</dbReference>
<dbReference type="Proteomes" id="UP000185490">
    <property type="component" value="Chromosome"/>
</dbReference>
<evidence type="ECO:0000256" key="7">
    <source>
        <dbReference type="ARBA" id="ARBA00022840"/>
    </source>
</evidence>
<feature type="domain" description="Aminoacyl-transfer RNA synthetases class-II family profile" evidence="14">
    <location>
        <begin position="174"/>
        <end position="411"/>
    </location>
</feature>
<dbReference type="Gene3D" id="3.30.930.10">
    <property type="entry name" value="Bira Bifunctional Protein, Domain 2"/>
    <property type="match status" value="1"/>
</dbReference>
<accession>A0ABN4UT22</accession>
<gene>
    <name evidence="12" type="primary">serS</name>
    <name evidence="15" type="ORF">BW47_01380</name>
</gene>
<evidence type="ECO:0000256" key="5">
    <source>
        <dbReference type="ARBA" id="ARBA00022598"/>
    </source>
</evidence>
<dbReference type="EC" id="6.1.1.11" evidence="12"/>
<dbReference type="PROSITE" id="PS50862">
    <property type="entry name" value="AA_TRNA_LIGASE_II"/>
    <property type="match status" value="1"/>
</dbReference>
<dbReference type="Pfam" id="PF00587">
    <property type="entry name" value="tRNA-synt_2b"/>
    <property type="match status" value="1"/>
</dbReference>
<comment type="pathway">
    <text evidence="2 12">Aminoacyl-tRNA biosynthesis; selenocysteinyl-tRNA(Sec) biosynthesis; L-seryl-tRNA(Sec) from L-serine and tRNA(Sec): step 1/1.</text>
</comment>
<evidence type="ECO:0000313" key="16">
    <source>
        <dbReference type="Proteomes" id="UP000185490"/>
    </source>
</evidence>
<keyword evidence="8 12" id="KW-0648">Protein biosynthesis</keyword>
<evidence type="ECO:0000256" key="8">
    <source>
        <dbReference type="ARBA" id="ARBA00022917"/>
    </source>
</evidence>
<dbReference type="InterPro" id="IPR033729">
    <property type="entry name" value="SerRS_core"/>
</dbReference>
<evidence type="ECO:0000256" key="11">
    <source>
        <dbReference type="ARBA" id="ARBA00048823"/>
    </source>
</evidence>
<dbReference type="NCBIfam" id="TIGR00414">
    <property type="entry name" value="serS"/>
    <property type="match status" value="1"/>
</dbReference>
<keyword evidence="4 12" id="KW-0963">Cytoplasm</keyword>
<protein>
    <recommendedName>
        <fullName evidence="12">Serine--tRNA ligase</fullName>
        <ecNumber evidence="12">6.1.1.11</ecNumber>
    </recommendedName>
    <alternativeName>
        <fullName evidence="12">Seryl-tRNA synthetase</fullName>
        <shortName evidence="12">SerRS</shortName>
    </alternativeName>
    <alternativeName>
        <fullName evidence="12">Seryl-tRNA(Ser/Sec) synthetase</fullName>
    </alternativeName>
</protein>
<comment type="caution">
    <text evidence="12">Lacks conserved residue(s) required for the propagation of feature annotation.</text>
</comment>
<comment type="similarity">
    <text evidence="3 12">Belongs to the class-II aminoacyl-tRNA synthetase family. Type-1 seryl-tRNA synthetase subfamily.</text>
</comment>
<dbReference type="InterPro" id="IPR015866">
    <property type="entry name" value="Ser-tRNA-synth_1_N"/>
</dbReference>
<comment type="domain">
    <text evidence="12">Consists of two distinct domains, a catalytic core and a N-terminal extension that is involved in tRNA binding.</text>
</comment>
<keyword evidence="9 12" id="KW-0030">Aminoacyl-tRNA synthetase</keyword>
<organism evidence="15 16">
    <name type="scientific">Thermosipho melanesiensis</name>
    <dbReference type="NCBI Taxonomy" id="46541"/>
    <lineage>
        <taxon>Bacteria</taxon>
        <taxon>Thermotogati</taxon>
        <taxon>Thermotogota</taxon>
        <taxon>Thermotogae</taxon>
        <taxon>Thermotogales</taxon>
        <taxon>Fervidobacteriaceae</taxon>
        <taxon>Thermosipho</taxon>
    </lineage>
</organism>
<reference evidence="15 16" key="1">
    <citation type="submission" date="2014-02" db="EMBL/GenBank/DDBJ databases">
        <title>Diversity of Thermotogales isolates from hydrothermal vents.</title>
        <authorList>
            <person name="Haverkamp T.H.A."/>
            <person name="Lossouarn J."/>
            <person name="Geslin C."/>
            <person name="Nesbo C.L."/>
        </authorList>
    </citation>
    <scope>NUCLEOTIDE SEQUENCE [LARGE SCALE GENOMIC DNA]</scope>
    <source>
        <strain evidence="15 16">431</strain>
    </source>
</reference>
<evidence type="ECO:0000256" key="2">
    <source>
        <dbReference type="ARBA" id="ARBA00005045"/>
    </source>
</evidence>
<dbReference type="PANTHER" id="PTHR43697">
    <property type="entry name" value="SERYL-TRNA SYNTHETASE"/>
    <property type="match status" value="1"/>
</dbReference>
<evidence type="ECO:0000259" key="14">
    <source>
        <dbReference type="PROSITE" id="PS50862"/>
    </source>
</evidence>
<dbReference type="EMBL" id="CP007389">
    <property type="protein sequence ID" value="APT73324.1"/>
    <property type="molecule type" value="Genomic_DNA"/>
</dbReference>
<feature type="binding site" evidence="12">
    <location>
        <begin position="264"/>
        <end position="266"/>
    </location>
    <ligand>
        <name>ATP</name>
        <dbReference type="ChEBI" id="CHEBI:30616"/>
    </ligand>
</feature>
<evidence type="ECO:0000256" key="4">
    <source>
        <dbReference type="ARBA" id="ARBA00022490"/>
    </source>
</evidence>
<dbReference type="Gene3D" id="1.10.287.40">
    <property type="entry name" value="Serine-tRNA synthetase, tRNA binding domain"/>
    <property type="match status" value="1"/>
</dbReference>
<keyword evidence="5 12" id="KW-0436">Ligase</keyword>
<proteinExistence type="inferred from homology"/>
<comment type="subcellular location">
    <subcellularLocation>
        <location evidence="1 12">Cytoplasm</location>
    </subcellularLocation>
</comment>
<evidence type="ECO:0000256" key="3">
    <source>
        <dbReference type="ARBA" id="ARBA00010728"/>
    </source>
</evidence>
<comment type="catalytic activity">
    <reaction evidence="11 12">
        <text>tRNA(Ser) + L-serine + ATP = L-seryl-tRNA(Ser) + AMP + diphosphate + H(+)</text>
        <dbReference type="Rhea" id="RHEA:12292"/>
        <dbReference type="Rhea" id="RHEA-COMP:9669"/>
        <dbReference type="Rhea" id="RHEA-COMP:9703"/>
        <dbReference type="ChEBI" id="CHEBI:15378"/>
        <dbReference type="ChEBI" id="CHEBI:30616"/>
        <dbReference type="ChEBI" id="CHEBI:33019"/>
        <dbReference type="ChEBI" id="CHEBI:33384"/>
        <dbReference type="ChEBI" id="CHEBI:78442"/>
        <dbReference type="ChEBI" id="CHEBI:78533"/>
        <dbReference type="ChEBI" id="CHEBI:456215"/>
        <dbReference type="EC" id="6.1.1.11"/>
    </reaction>
</comment>
<evidence type="ECO:0000256" key="1">
    <source>
        <dbReference type="ARBA" id="ARBA00004496"/>
    </source>
</evidence>
<keyword evidence="6 12" id="KW-0547">Nucleotide-binding</keyword>
<dbReference type="InterPro" id="IPR002317">
    <property type="entry name" value="Ser-tRNA-ligase_type_1"/>
</dbReference>
<keyword evidence="13" id="KW-0175">Coiled coil</keyword>
<evidence type="ECO:0000256" key="6">
    <source>
        <dbReference type="ARBA" id="ARBA00022741"/>
    </source>
</evidence>
<comment type="catalytic activity">
    <reaction evidence="10 12">
        <text>tRNA(Sec) + L-serine + ATP = L-seryl-tRNA(Sec) + AMP + diphosphate + H(+)</text>
        <dbReference type="Rhea" id="RHEA:42580"/>
        <dbReference type="Rhea" id="RHEA-COMP:9742"/>
        <dbReference type="Rhea" id="RHEA-COMP:10128"/>
        <dbReference type="ChEBI" id="CHEBI:15378"/>
        <dbReference type="ChEBI" id="CHEBI:30616"/>
        <dbReference type="ChEBI" id="CHEBI:33019"/>
        <dbReference type="ChEBI" id="CHEBI:33384"/>
        <dbReference type="ChEBI" id="CHEBI:78442"/>
        <dbReference type="ChEBI" id="CHEBI:78533"/>
        <dbReference type="ChEBI" id="CHEBI:456215"/>
        <dbReference type="EC" id="6.1.1.11"/>
    </reaction>
</comment>
<evidence type="ECO:0000256" key="9">
    <source>
        <dbReference type="ARBA" id="ARBA00023146"/>
    </source>
</evidence>
<dbReference type="RefSeq" id="WP_012056488.1">
    <property type="nucleotide sequence ID" value="NZ_CP007389.1"/>
</dbReference>
<dbReference type="PANTHER" id="PTHR43697:SF1">
    <property type="entry name" value="SERINE--TRNA LIGASE"/>
    <property type="match status" value="1"/>
</dbReference>
<feature type="coiled-coil region" evidence="13">
    <location>
        <begin position="45"/>
        <end position="105"/>
    </location>
</feature>
<dbReference type="SUPFAM" id="SSF46589">
    <property type="entry name" value="tRNA-binding arm"/>
    <property type="match status" value="1"/>
</dbReference>
<comment type="subunit">
    <text evidence="12">Homodimer. The tRNA molecule binds across the dimer.</text>
</comment>
<dbReference type="InterPro" id="IPR010978">
    <property type="entry name" value="tRNA-bd_arm"/>
</dbReference>
<name>A0ABN4UT22_9BACT</name>
<evidence type="ECO:0000256" key="12">
    <source>
        <dbReference type="HAMAP-Rule" id="MF_00176"/>
    </source>
</evidence>
<feature type="binding site" evidence="12">
    <location>
        <position position="287"/>
    </location>
    <ligand>
        <name>L-serine</name>
        <dbReference type="ChEBI" id="CHEBI:33384"/>
    </ligand>
</feature>
<keyword evidence="7 12" id="KW-0067">ATP-binding</keyword>
<sequence>MIDIKLLRKEPEIFYNALEKRAMDKEIIDRILVLDREWRSILAEVNNLKAKRNELSKMVAKLKAEKKDIEAEELIKESKGIGEKIKKLDERQKRLEEEMKNLALEIPNIPHESVPVGKDETENVEVRKWGTPRKFDFEPKAHWDLGPELGLIDFERAAKLSGARFTVMYGLLAKLERALIQFMLDVHTKEHGYTEVWVPHLVRREVMIWTGKLPKFEDESYNTKKDDLFLIPTAEVPITALHAEEILKEKELPKKYVSYTSCYRREAGSYGKDVRGMIRQHQFDKVELVWFTKEEESFNALEQLTRDAERILQLLELPYRVVNLCTGDLGFASAKTYDIEVWLPSYNDYKEVSSCSNITDFQARRANIKYRGSDNKTHFVHTLNGSGLAIGRTLVAIMENYQNEDGTITIPKVLVPYMGVEKISI</sequence>
<dbReference type="PRINTS" id="PR00981">
    <property type="entry name" value="TRNASYNTHSER"/>
</dbReference>
<dbReference type="InterPro" id="IPR006195">
    <property type="entry name" value="aa-tRNA-synth_II"/>
</dbReference>